<dbReference type="InterPro" id="IPR042099">
    <property type="entry name" value="ANL_N_sf"/>
</dbReference>
<dbReference type="Proteomes" id="UP000031668">
    <property type="component" value="Unassembled WGS sequence"/>
</dbReference>
<dbReference type="PANTHER" id="PTHR43272:SF83">
    <property type="entry name" value="ACYL-COA SYNTHETASE LONG-CHAIN, ISOFORM J"/>
    <property type="match status" value="1"/>
</dbReference>
<proteinExistence type="inferred from homology"/>
<gene>
    <name evidence="9" type="ORF">RF11_12411</name>
</gene>
<keyword evidence="3" id="KW-0547">Nucleotide-binding</keyword>
<comment type="similarity">
    <text evidence="1">Belongs to the ATP-dependent AMP-binding enzyme family.</text>
</comment>
<evidence type="ECO:0000256" key="3">
    <source>
        <dbReference type="ARBA" id="ARBA00022741"/>
    </source>
</evidence>
<dbReference type="Pfam" id="PF00501">
    <property type="entry name" value="AMP-binding"/>
    <property type="match status" value="1"/>
</dbReference>
<evidence type="ECO:0000313" key="9">
    <source>
        <dbReference type="EMBL" id="KII62694.1"/>
    </source>
</evidence>
<dbReference type="OMA" id="WEWLASI"/>
<accession>A0A0C2ME82</accession>
<evidence type="ECO:0000259" key="8">
    <source>
        <dbReference type="Pfam" id="PF00501"/>
    </source>
</evidence>
<dbReference type="InterPro" id="IPR000873">
    <property type="entry name" value="AMP-dep_synth/lig_dom"/>
</dbReference>
<name>A0A0C2ME82_THEKT</name>
<keyword evidence="4" id="KW-0276">Fatty acid metabolism</keyword>
<dbReference type="AlphaFoldDB" id="A0A0C2ME82"/>
<evidence type="ECO:0000256" key="5">
    <source>
        <dbReference type="ARBA" id="ARBA00022840"/>
    </source>
</evidence>
<dbReference type="PANTHER" id="PTHR43272">
    <property type="entry name" value="LONG-CHAIN-FATTY-ACID--COA LIGASE"/>
    <property type="match status" value="1"/>
</dbReference>
<dbReference type="PROSITE" id="PS00455">
    <property type="entry name" value="AMP_BINDING"/>
    <property type="match status" value="1"/>
</dbReference>
<keyword evidence="5" id="KW-0067">ATP-binding</keyword>
<evidence type="ECO:0000256" key="1">
    <source>
        <dbReference type="ARBA" id="ARBA00006432"/>
    </source>
</evidence>
<keyword evidence="10" id="KW-1185">Reference proteome</keyword>
<keyword evidence="4" id="KW-0443">Lipid metabolism</keyword>
<protein>
    <recommendedName>
        <fullName evidence="6">long-chain-fatty-acid--CoA ligase</fullName>
        <ecNumber evidence="6">6.2.1.3</ecNumber>
    </recommendedName>
</protein>
<dbReference type="GO" id="GO:0004467">
    <property type="term" value="F:long-chain fatty acid-CoA ligase activity"/>
    <property type="evidence" value="ECO:0007669"/>
    <property type="project" value="UniProtKB-EC"/>
</dbReference>
<evidence type="ECO:0000313" key="10">
    <source>
        <dbReference type="Proteomes" id="UP000031668"/>
    </source>
</evidence>
<reference evidence="9 10" key="1">
    <citation type="journal article" date="2014" name="Genome Biol. Evol.">
        <title>The genome of the myxosporean Thelohanellus kitauei shows adaptations to nutrient acquisition within its fish host.</title>
        <authorList>
            <person name="Yang Y."/>
            <person name="Xiong J."/>
            <person name="Zhou Z."/>
            <person name="Huo F."/>
            <person name="Miao W."/>
            <person name="Ran C."/>
            <person name="Liu Y."/>
            <person name="Zhang J."/>
            <person name="Feng J."/>
            <person name="Wang M."/>
            <person name="Wang M."/>
            <person name="Wang L."/>
            <person name="Yao B."/>
        </authorList>
    </citation>
    <scope>NUCLEOTIDE SEQUENCE [LARGE SCALE GENOMIC DNA]</scope>
    <source>
        <strain evidence="9">Wuqing</strain>
    </source>
</reference>
<evidence type="ECO:0000256" key="2">
    <source>
        <dbReference type="ARBA" id="ARBA00022598"/>
    </source>
</evidence>
<evidence type="ECO:0000256" key="7">
    <source>
        <dbReference type="ARBA" id="ARBA00036813"/>
    </source>
</evidence>
<feature type="domain" description="AMP-dependent synthetase/ligase" evidence="8">
    <location>
        <begin position="128"/>
        <end position="539"/>
    </location>
</feature>
<keyword evidence="2" id="KW-0436">Ligase</keyword>
<comment type="catalytic activity">
    <reaction evidence="7">
        <text>a long-chain fatty acid + ATP + CoA = a long-chain fatty acyl-CoA + AMP + diphosphate</text>
        <dbReference type="Rhea" id="RHEA:15421"/>
        <dbReference type="ChEBI" id="CHEBI:30616"/>
        <dbReference type="ChEBI" id="CHEBI:33019"/>
        <dbReference type="ChEBI" id="CHEBI:57287"/>
        <dbReference type="ChEBI" id="CHEBI:57560"/>
        <dbReference type="ChEBI" id="CHEBI:83139"/>
        <dbReference type="ChEBI" id="CHEBI:456215"/>
        <dbReference type="EC" id="6.2.1.3"/>
    </reaction>
</comment>
<organism evidence="9 10">
    <name type="scientific">Thelohanellus kitauei</name>
    <name type="common">Myxosporean</name>
    <dbReference type="NCBI Taxonomy" id="669202"/>
    <lineage>
        <taxon>Eukaryota</taxon>
        <taxon>Metazoa</taxon>
        <taxon>Cnidaria</taxon>
        <taxon>Myxozoa</taxon>
        <taxon>Myxosporea</taxon>
        <taxon>Bivalvulida</taxon>
        <taxon>Platysporina</taxon>
        <taxon>Myxobolidae</taxon>
        <taxon>Thelohanellus</taxon>
    </lineage>
</organism>
<dbReference type="GO" id="GO:0005524">
    <property type="term" value="F:ATP binding"/>
    <property type="evidence" value="ECO:0007669"/>
    <property type="project" value="UniProtKB-KW"/>
</dbReference>
<comment type="caution">
    <text evidence="9">The sequence shown here is derived from an EMBL/GenBank/DDBJ whole genome shotgun (WGS) entry which is preliminary data.</text>
</comment>
<dbReference type="EMBL" id="JWZT01004895">
    <property type="protein sequence ID" value="KII62694.1"/>
    <property type="molecule type" value="Genomic_DNA"/>
</dbReference>
<evidence type="ECO:0000256" key="4">
    <source>
        <dbReference type="ARBA" id="ARBA00022832"/>
    </source>
</evidence>
<dbReference type="OrthoDB" id="6017841at2759"/>
<evidence type="ECO:0000256" key="6">
    <source>
        <dbReference type="ARBA" id="ARBA00026121"/>
    </source>
</evidence>
<dbReference type="GO" id="GO:0005783">
    <property type="term" value="C:endoplasmic reticulum"/>
    <property type="evidence" value="ECO:0007669"/>
    <property type="project" value="TreeGrafter"/>
</dbReference>
<dbReference type="EC" id="6.2.1.3" evidence="6"/>
<dbReference type="GO" id="GO:0016020">
    <property type="term" value="C:membrane"/>
    <property type="evidence" value="ECO:0007669"/>
    <property type="project" value="TreeGrafter"/>
</dbReference>
<dbReference type="SUPFAM" id="SSF56801">
    <property type="entry name" value="Acetyl-CoA synthetase-like"/>
    <property type="match status" value="1"/>
</dbReference>
<sequence>MDDPKPLILIESPRWYERIIYVAVKCIGYGLGSFTLVPHFLRYGFRPSDRSFKINTSHYLEGGSTVYRCKDRSAGPDFVDGIVNINQLIRRAGQLYSDKACIGRRPLLDKVTEICPQTQRELVKYKFGDFIWKDFKTVIGEIDRLGKRLLELGFNDENKLALFCNTSPDWLVVAFSLVWISSPFVTLYSTLSDDSVVHALNITEVVGVVVDERTLPRIQGLLGRVRHIKYIIVATYIEKVQPIECANLAGVQYFILQELIDHDTLANIPPKTIDPDSLAFIMFTSGSTGIPKGVMISHKNIITQFGLIKFIRSQVSEKLSNMAHIYAAYLPSSHIFECVFEFSMFGSGYSIGFCTPWTLFDESPMLIKGNNGDLTALRPTVVITVPLLLDRIKRAVISKLRRQRRLKQLVFQCSYSMKMKYRQYGIETPLIDRFVFRSVSRIFGGYLEIGLIGGASVSRDLEEFANICLGTFKQGYGLTETTSAVLMIDYNYMRTGSCGSPFPHSEIKLGHWLDGENIGHDCPTGEIMISGDCLALGYYKNQELTDVSFVKDATTGKRWFYTGDIGMVLPDLTIRVIDRRKDIIKLSHGEYISLVRIENIISDCNLVEFVCVLPDDSMKCLIALIVPQRQNTKEFLDKELHQSCQDIESLLKIPEICDAISKNIKSRVIKT</sequence>
<dbReference type="InterPro" id="IPR020845">
    <property type="entry name" value="AMP-binding_CS"/>
</dbReference>
<dbReference type="Gene3D" id="3.40.50.12780">
    <property type="entry name" value="N-terminal domain of ligase-like"/>
    <property type="match status" value="1"/>
</dbReference>